<evidence type="ECO:0000313" key="2">
    <source>
        <dbReference type="EMBL" id="XCM83253.1"/>
    </source>
</evidence>
<dbReference type="InterPro" id="IPR010093">
    <property type="entry name" value="SinI_DNA-bd"/>
</dbReference>
<dbReference type="NCBIfam" id="TIGR01764">
    <property type="entry name" value="excise"/>
    <property type="match status" value="1"/>
</dbReference>
<evidence type="ECO:0000259" key="1">
    <source>
        <dbReference type="Pfam" id="PF12728"/>
    </source>
</evidence>
<dbReference type="Gene3D" id="1.10.1660.10">
    <property type="match status" value="1"/>
</dbReference>
<dbReference type="EMBL" id="CP159872">
    <property type="protein sequence ID" value="XCM83253.1"/>
    <property type="molecule type" value="Genomic_DNA"/>
</dbReference>
<gene>
    <name evidence="2" type="ORF">ABWK59_32165</name>
</gene>
<dbReference type="SUPFAM" id="SSF46955">
    <property type="entry name" value="Putative DNA-binding domain"/>
    <property type="match status" value="1"/>
</dbReference>
<dbReference type="GO" id="GO:0003677">
    <property type="term" value="F:DNA binding"/>
    <property type="evidence" value="ECO:0007669"/>
    <property type="project" value="InterPro"/>
</dbReference>
<dbReference type="InterPro" id="IPR041657">
    <property type="entry name" value="HTH_17"/>
</dbReference>
<dbReference type="AlphaFoldDB" id="A0AAU8K3G4"/>
<accession>A0AAU8K3G4</accession>
<name>A0AAU8K3G4_9ACTN</name>
<dbReference type="KEGG" id="kcm:ABWK59_32165"/>
<dbReference type="RefSeq" id="WP_354644188.1">
    <property type="nucleotide sequence ID" value="NZ_CP159872.1"/>
</dbReference>
<organism evidence="2">
    <name type="scientific">Kitasatospora camelliae</name>
    <dbReference type="NCBI Taxonomy" id="3156397"/>
    <lineage>
        <taxon>Bacteria</taxon>
        <taxon>Bacillati</taxon>
        <taxon>Actinomycetota</taxon>
        <taxon>Actinomycetes</taxon>
        <taxon>Kitasatosporales</taxon>
        <taxon>Streptomycetaceae</taxon>
        <taxon>Kitasatospora</taxon>
    </lineage>
</organism>
<feature type="domain" description="Helix-turn-helix" evidence="1">
    <location>
        <begin position="8"/>
        <end position="52"/>
    </location>
</feature>
<dbReference type="Pfam" id="PF12728">
    <property type="entry name" value="HTH_17"/>
    <property type="match status" value="1"/>
</dbReference>
<dbReference type="InterPro" id="IPR009061">
    <property type="entry name" value="DNA-bd_dom_put_sf"/>
</dbReference>
<reference evidence="2" key="1">
    <citation type="submission" date="2024-06" db="EMBL/GenBank/DDBJ databases">
        <title>The genome sequences of Kitasatospora sp. strain HUAS MG31.</title>
        <authorList>
            <person name="Mo P."/>
        </authorList>
    </citation>
    <scope>NUCLEOTIDE SEQUENCE</scope>
    <source>
        <strain evidence="2">HUAS MG31</strain>
    </source>
</reference>
<protein>
    <submittedName>
        <fullName evidence="2">Helix-turn-helix domain-containing protein</fullName>
    </submittedName>
</protein>
<sequence length="176" mass="18845">MSEDENELYSIGEVAERLGLHVRTVRTYVRDGRLKAVRIGKQYRIARRDFEALTGAEPARAEPVAVEPVRVVEAATAAGRAGRPPAEVSSVVVIDDVDRRAVDRLSTLVTAAGTARSARSGTPATPLSVQAVHDPARSRLRIVILGDAAATADLLLLIDAALAQENNVRAPAHDQR</sequence>
<proteinExistence type="predicted"/>